<keyword evidence="3" id="KW-1185">Reference proteome</keyword>
<dbReference type="OrthoDB" id="10413993at2759"/>
<keyword evidence="1" id="KW-0812">Transmembrane</keyword>
<evidence type="ECO:0000256" key="1">
    <source>
        <dbReference type="SAM" id="Phobius"/>
    </source>
</evidence>
<protein>
    <recommendedName>
        <fullName evidence="4">G-protein coupled receptors family 1 profile domain-containing protein</fullName>
    </recommendedName>
</protein>
<evidence type="ECO:0000313" key="3">
    <source>
        <dbReference type="Proteomes" id="UP000298663"/>
    </source>
</evidence>
<comment type="caution">
    <text evidence="2">The sequence shown here is derived from an EMBL/GenBank/DDBJ whole genome shotgun (WGS) entry which is preliminary data.</text>
</comment>
<dbReference type="Proteomes" id="UP000298663">
    <property type="component" value="Unassembled WGS sequence"/>
</dbReference>
<keyword evidence="1" id="KW-0472">Membrane</keyword>
<feature type="transmembrane region" description="Helical" evidence="1">
    <location>
        <begin position="96"/>
        <end position="118"/>
    </location>
</feature>
<keyword evidence="1" id="KW-1133">Transmembrane helix</keyword>
<gene>
    <name evidence="2" type="ORF">L596_029127</name>
</gene>
<dbReference type="EMBL" id="AZBU02000012">
    <property type="protein sequence ID" value="TKR59462.1"/>
    <property type="molecule type" value="Genomic_DNA"/>
</dbReference>
<feature type="transmembrane region" description="Helical" evidence="1">
    <location>
        <begin position="183"/>
        <end position="205"/>
    </location>
</feature>
<dbReference type="SUPFAM" id="SSF81321">
    <property type="entry name" value="Family A G protein-coupled receptor-like"/>
    <property type="match status" value="1"/>
</dbReference>
<proteinExistence type="predicted"/>
<evidence type="ECO:0000313" key="2">
    <source>
        <dbReference type="EMBL" id="TKR59462.1"/>
    </source>
</evidence>
<name>A0A4U5LTR2_STECR</name>
<feature type="transmembrane region" description="Helical" evidence="1">
    <location>
        <begin position="130"/>
        <end position="154"/>
    </location>
</feature>
<feature type="transmembrane region" description="Helical" evidence="1">
    <location>
        <begin position="256"/>
        <end position="280"/>
    </location>
</feature>
<dbReference type="AlphaFoldDB" id="A0A4U5LTR2"/>
<reference evidence="2 3" key="2">
    <citation type="journal article" date="2019" name="G3 (Bethesda)">
        <title>Hybrid Assembly of the Genome of the Entomopathogenic Nematode Steinernema carpocapsae Identifies the X-Chromosome.</title>
        <authorList>
            <person name="Serra L."/>
            <person name="Macchietto M."/>
            <person name="Macias-Munoz A."/>
            <person name="McGill C.J."/>
            <person name="Rodriguez I.M."/>
            <person name="Rodriguez B."/>
            <person name="Murad R."/>
            <person name="Mortazavi A."/>
        </authorList>
    </citation>
    <scope>NUCLEOTIDE SEQUENCE [LARGE SCALE GENOMIC DNA]</scope>
    <source>
        <strain evidence="2 3">ALL</strain>
    </source>
</reference>
<dbReference type="PANTHER" id="PTHR23021">
    <property type="entry name" value="SERPENTINE RECEPTOR, CLASS T"/>
    <property type="match status" value="1"/>
</dbReference>
<reference evidence="2 3" key="1">
    <citation type="journal article" date="2015" name="Genome Biol.">
        <title>Comparative genomics of Steinernema reveals deeply conserved gene regulatory networks.</title>
        <authorList>
            <person name="Dillman A.R."/>
            <person name="Macchietto M."/>
            <person name="Porter C.F."/>
            <person name="Rogers A."/>
            <person name="Williams B."/>
            <person name="Antoshechkin I."/>
            <person name="Lee M.M."/>
            <person name="Goodwin Z."/>
            <person name="Lu X."/>
            <person name="Lewis E.E."/>
            <person name="Goodrich-Blair H."/>
            <person name="Stock S.P."/>
            <person name="Adams B.J."/>
            <person name="Sternberg P.W."/>
            <person name="Mortazavi A."/>
        </authorList>
    </citation>
    <scope>NUCLEOTIDE SEQUENCE [LARGE SCALE GENOMIC DNA]</scope>
    <source>
        <strain evidence="2 3">ALL</strain>
    </source>
</reference>
<sequence length="323" mass="36498">MADNESVVKVVEVVPDCGRILFGVAYVVMALVPLPVYLLILYVIVKNFLSHRYTCYWIMCALGAFDCLQLCGQSYLGFKVIFERFTVQTVEKFLLAMNSFTLSGAMQMTFLLAFNRVCVITDWISLPREIYKVSMVCSAAYVIAMLTIFSTPYAGLKYMSSLLVHIYDASCPLTSLLANLDSFVAAGCVGFSFLLYVLTVSFLFFKRLSFEFVDASTIPRRELAILVQGIVIFALQTILVIGSLPGFAFIPNVPFVYWATGAYNLFQIVATGWINPILYISLNRQLRHRLIEQLRLIFSCFKNHQIEAENVFHVHLSHHTTSN</sequence>
<evidence type="ECO:0008006" key="4">
    <source>
        <dbReference type="Google" id="ProtNLM"/>
    </source>
</evidence>
<accession>A0A4U5LTR2</accession>
<feature type="transmembrane region" description="Helical" evidence="1">
    <location>
        <begin position="20"/>
        <end position="44"/>
    </location>
</feature>
<organism evidence="2 3">
    <name type="scientific">Steinernema carpocapsae</name>
    <name type="common">Entomopathogenic nematode</name>
    <dbReference type="NCBI Taxonomy" id="34508"/>
    <lineage>
        <taxon>Eukaryota</taxon>
        <taxon>Metazoa</taxon>
        <taxon>Ecdysozoa</taxon>
        <taxon>Nematoda</taxon>
        <taxon>Chromadorea</taxon>
        <taxon>Rhabditida</taxon>
        <taxon>Tylenchina</taxon>
        <taxon>Panagrolaimomorpha</taxon>
        <taxon>Strongyloidoidea</taxon>
        <taxon>Steinernematidae</taxon>
        <taxon>Steinernema</taxon>
    </lineage>
</organism>
<dbReference type="Gene3D" id="1.20.1070.10">
    <property type="entry name" value="Rhodopsin 7-helix transmembrane proteins"/>
    <property type="match status" value="1"/>
</dbReference>
<feature type="transmembrane region" description="Helical" evidence="1">
    <location>
        <begin position="225"/>
        <end position="250"/>
    </location>
</feature>
<feature type="transmembrane region" description="Helical" evidence="1">
    <location>
        <begin position="56"/>
        <end position="76"/>
    </location>
</feature>
<dbReference type="InterPro" id="IPR019425">
    <property type="entry name" value="7TM_GPCR_serpentine_rcpt_Srt"/>
</dbReference>